<keyword evidence="3 6" id="KW-0812">Transmembrane</keyword>
<dbReference type="PANTHER" id="PTHR43791">
    <property type="entry name" value="PERMEASE-RELATED"/>
    <property type="match status" value="1"/>
</dbReference>
<feature type="transmembrane region" description="Helical" evidence="6">
    <location>
        <begin position="224"/>
        <end position="243"/>
    </location>
</feature>
<evidence type="ECO:0000256" key="3">
    <source>
        <dbReference type="ARBA" id="ARBA00022692"/>
    </source>
</evidence>
<protein>
    <submittedName>
        <fullName evidence="7">Major facilitator superfamily domain-containing protein</fullName>
    </submittedName>
</protein>
<keyword evidence="5 6" id="KW-0472">Membrane</keyword>
<evidence type="ECO:0000256" key="5">
    <source>
        <dbReference type="ARBA" id="ARBA00023136"/>
    </source>
</evidence>
<dbReference type="AlphaFoldDB" id="A0A7C8M2F8"/>
<keyword evidence="2" id="KW-0813">Transport</keyword>
<dbReference type="GO" id="GO:0016020">
    <property type="term" value="C:membrane"/>
    <property type="evidence" value="ECO:0007669"/>
    <property type="project" value="UniProtKB-SubCell"/>
</dbReference>
<dbReference type="Proteomes" id="UP000481861">
    <property type="component" value="Unassembled WGS sequence"/>
</dbReference>
<dbReference type="FunFam" id="1.20.1250.20:FF:000247">
    <property type="entry name" value="MFS general substrate transporter"/>
    <property type="match status" value="1"/>
</dbReference>
<feature type="transmembrane region" description="Helical" evidence="6">
    <location>
        <begin position="496"/>
        <end position="515"/>
    </location>
</feature>
<sequence length="555" mass="63753">MAKFPITAAPPIGVVPDIAKSDVDLTGSASTSENEFPRSGLKGRAREGVTFAAAGLRSQNYRPIDSYEGIHRYDPDFEWEPEEERKVVRKIDKRICTWACLMFFALQLDRGNISQALSDNFLDDLGLTTNDYNYGQTIFYVTFLAAELPSQLISKKLGPDNWIPIQMVAWSLVASMQAFLDGRKSFFACRALLGLIEGGFIPDNILYLSYFYTGWELPARLSWFWVSYQSTQIVSAFFAYGILRLRGHNGMEGWRWLFALEGMLTGLIGIISYFYLPPSPTQTASRFRGKNGWFNEREEKIMVNRILRDDPSKGDMHNRQALSPKMLWECVQDYHMWPIYLLGLSWLIPTQPMNSYLTLQLRAIGFDTFETNLLTIPAYVLFILQLLFWTWLSERLNERFLVGLFSQVWALPLIVALIVLPKAASPWARWAVSTLMVGHPYIHAILVAITSRNAGTVRTRTVASAFYNMCVQASNIISQNIYRDDDKPLYRRGNKVLVAICAYNFLLFIGSKFYYMRINRKREVIWGSMSKEEKETYLMTTADKGNKRLDFRFAH</sequence>
<evidence type="ECO:0000256" key="6">
    <source>
        <dbReference type="SAM" id="Phobius"/>
    </source>
</evidence>
<feature type="transmembrane region" description="Helical" evidence="6">
    <location>
        <begin position="400"/>
        <end position="420"/>
    </location>
</feature>
<evidence type="ECO:0000313" key="7">
    <source>
        <dbReference type="EMBL" id="KAF2866198.1"/>
    </source>
</evidence>
<feature type="transmembrane region" description="Helical" evidence="6">
    <location>
        <begin position="192"/>
        <end position="212"/>
    </location>
</feature>
<evidence type="ECO:0000256" key="1">
    <source>
        <dbReference type="ARBA" id="ARBA00004141"/>
    </source>
</evidence>
<dbReference type="SUPFAM" id="SSF103473">
    <property type="entry name" value="MFS general substrate transporter"/>
    <property type="match status" value="1"/>
</dbReference>
<dbReference type="OrthoDB" id="1935484at2759"/>
<name>A0A7C8M2F8_9PLEO</name>
<organism evidence="7 8">
    <name type="scientific">Massariosphaeria phaeospora</name>
    <dbReference type="NCBI Taxonomy" id="100035"/>
    <lineage>
        <taxon>Eukaryota</taxon>
        <taxon>Fungi</taxon>
        <taxon>Dikarya</taxon>
        <taxon>Ascomycota</taxon>
        <taxon>Pezizomycotina</taxon>
        <taxon>Dothideomycetes</taxon>
        <taxon>Pleosporomycetidae</taxon>
        <taxon>Pleosporales</taxon>
        <taxon>Pleosporales incertae sedis</taxon>
        <taxon>Massariosphaeria</taxon>
    </lineage>
</organism>
<accession>A0A7C8M2F8</accession>
<feature type="transmembrane region" description="Helical" evidence="6">
    <location>
        <begin position="255"/>
        <end position="276"/>
    </location>
</feature>
<comment type="subcellular location">
    <subcellularLocation>
        <location evidence="1">Membrane</location>
        <topology evidence="1">Multi-pass membrane protein</topology>
    </subcellularLocation>
</comment>
<feature type="transmembrane region" description="Helical" evidence="6">
    <location>
        <begin position="371"/>
        <end position="388"/>
    </location>
</feature>
<dbReference type="GO" id="GO:0022857">
    <property type="term" value="F:transmembrane transporter activity"/>
    <property type="evidence" value="ECO:0007669"/>
    <property type="project" value="InterPro"/>
</dbReference>
<keyword evidence="4 6" id="KW-1133">Transmembrane helix</keyword>
<reference evidence="7 8" key="1">
    <citation type="submission" date="2020-01" db="EMBL/GenBank/DDBJ databases">
        <authorList>
            <consortium name="DOE Joint Genome Institute"/>
            <person name="Haridas S."/>
            <person name="Albert R."/>
            <person name="Binder M."/>
            <person name="Bloem J."/>
            <person name="Labutti K."/>
            <person name="Salamov A."/>
            <person name="Andreopoulos B."/>
            <person name="Baker S.E."/>
            <person name="Barry K."/>
            <person name="Bills G."/>
            <person name="Bluhm B.H."/>
            <person name="Cannon C."/>
            <person name="Castanera R."/>
            <person name="Culley D.E."/>
            <person name="Daum C."/>
            <person name="Ezra D."/>
            <person name="Gonzalez J.B."/>
            <person name="Henrissat B."/>
            <person name="Kuo A."/>
            <person name="Liang C."/>
            <person name="Lipzen A."/>
            <person name="Lutzoni F."/>
            <person name="Magnuson J."/>
            <person name="Mondo S."/>
            <person name="Nolan M."/>
            <person name="Ohm R."/>
            <person name="Pangilinan J."/>
            <person name="Park H.-J.H."/>
            <person name="Ramirez L."/>
            <person name="Alfaro M."/>
            <person name="Sun H."/>
            <person name="Tritt A."/>
            <person name="Yoshinaga Y."/>
            <person name="Zwiers L.-H.L."/>
            <person name="Turgeon B.G."/>
            <person name="Goodwin S.B."/>
            <person name="Spatafora J.W."/>
            <person name="Crous P.W."/>
            <person name="Grigoriev I.V."/>
        </authorList>
    </citation>
    <scope>NUCLEOTIDE SEQUENCE [LARGE SCALE GENOMIC DNA]</scope>
    <source>
        <strain evidence="7 8">CBS 611.86</strain>
    </source>
</reference>
<dbReference type="InterPro" id="IPR011701">
    <property type="entry name" value="MFS"/>
</dbReference>
<dbReference type="PANTHER" id="PTHR43791:SF104">
    <property type="entry name" value="MAJOR FACILITATOR SUPERFAMILY (MFS) PROFILE DOMAIN-CONTAINING PROTEIN-RELATED"/>
    <property type="match status" value="1"/>
</dbReference>
<evidence type="ECO:0000313" key="8">
    <source>
        <dbReference type="Proteomes" id="UP000481861"/>
    </source>
</evidence>
<evidence type="ECO:0000256" key="4">
    <source>
        <dbReference type="ARBA" id="ARBA00022989"/>
    </source>
</evidence>
<dbReference type="EMBL" id="JAADJZ010000029">
    <property type="protein sequence ID" value="KAF2866198.1"/>
    <property type="molecule type" value="Genomic_DNA"/>
</dbReference>
<evidence type="ECO:0000256" key="2">
    <source>
        <dbReference type="ARBA" id="ARBA00022448"/>
    </source>
</evidence>
<comment type="caution">
    <text evidence="7">The sequence shown here is derived from an EMBL/GenBank/DDBJ whole genome shotgun (WGS) entry which is preliminary data.</text>
</comment>
<gene>
    <name evidence="7" type="ORF">BDV95DRAFT_215398</name>
</gene>
<feature type="transmembrane region" description="Helical" evidence="6">
    <location>
        <begin position="427"/>
        <end position="449"/>
    </location>
</feature>
<dbReference type="FunFam" id="1.20.1250.20:FF:000106">
    <property type="entry name" value="MFS transporter, putative"/>
    <property type="match status" value="1"/>
</dbReference>
<keyword evidence="8" id="KW-1185">Reference proteome</keyword>
<dbReference type="InterPro" id="IPR036259">
    <property type="entry name" value="MFS_trans_sf"/>
</dbReference>
<dbReference type="Gene3D" id="1.20.1250.20">
    <property type="entry name" value="MFS general substrate transporter like domains"/>
    <property type="match status" value="1"/>
</dbReference>
<dbReference type="Pfam" id="PF07690">
    <property type="entry name" value="MFS_1"/>
    <property type="match status" value="1"/>
</dbReference>
<proteinExistence type="predicted"/>